<evidence type="ECO:0000256" key="1">
    <source>
        <dbReference type="ARBA" id="ARBA00007198"/>
    </source>
</evidence>
<reference evidence="4 5" key="2">
    <citation type="submission" date="2011-11" db="EMBL/GenBank/DDBJ databases">
        <authorList>
            <consortium name="US DOE Joint Genome Institute"/>
            <person name="Lucas S."/>
            <person name="Han J."/>
            <person name="Lapidus A."/>
            <person name="Cheng J.-F."/>
            <person name="Goodwin L."/>
            <person name="Pitluck S."/>
            <person name="Peters L."/>
            <person name="Ovchinnikova G."/>
            <person name="Zhang X."/>
            <person name="Detter J.C."/>
            <person name="Han C."/>
            <person name="Tapia R."/>
            <person name="Land M."/>
            <person name="Hauser L."/>
            <person name="Kyrpides N."/>
            <person name="Ivanova N."/>
            <person name="Pagani I."/>
            <person name="Vogl K."/>
            <person name="Liu Z."/>
            <person name="Overmann J."/>
            <person name="Frigaard N.-U."/>
            <person name="Bryant D."/>
            <person name="Woyke T."/>
        </authorList>
    </citation>
    <scope>NUCLEOTIDE SEQUENCE [LARGE SCALE GENOMIC DNA]</scope>
    <source>
        <strain evidence="4 5">970</strain>
    </source>
</reference>
<dbReference type="PANTHER" id="PTHR30041:SF8">
    <property type="entry name" value="PROTEIN YFFB"/>
    <property type="match status" value="1"/>
</dbReference>
<dbReference type="InterPro" id="IPR006660">
    <property type="entry name" value="Arsenate_reductase-like"/>
</dbReference>
<dbReference type="PROSITE" id="PS51353">
    <property type="entry name" value="ARSC"/>
    <property type="match status" value="1"/>
</dbReference>
<dbReference type="CDD" id="cd03033">
    <property type="entry name" value="ArsC_15kD"/>
    <property type="match status" value="1"/>
</dbReference>
<dbReference type="OrthoDB" id="5432555at2"/>
<dbReference type="STRING" id="631362.Thi970DRAFT_04311"/>
<dbReference type="RefSeq" id="WP_009151060.1">
    <property type="nucleotide sequence ID" value="NZ_CP121471.1"/>
</dbReference>
<feature type="region of interest" description="Disordered" evidence="3">
    <location>
        <begin position="126"/>
        <end position="146"/>
    </location>
</feature>
<dbReference type="PANTHER" id="PTHR30041">
    <property type="entry name" value="ARSENATE REDUCTASE"/>
    <property type="match status" value="1"/>
</dbReference>
<keyword evidence="5" id="KW-1185">Reference proteome</keyword>
<proteinExistence type="inferred from homology"/>
<dbReference type="Proteomes" id="UP000002964">
    <property type="component" value="Unassembled WGS sequence"/>
</dbReference>
<evidence type="ECO:0000313" key="5">
    <source>
        <dbReference type="Proteomes" id="UP000002964"/>
    </source>
</evidence>
<dbReference type="InterPro" id="IPR006503">
    <property type="entry name" value="Nase-assoc"/>
</dbReference>
<organism evidence="4 5">
    <name type="scientific">Thiorhodovibrio frisius</name>
    <dbReference type="NCBI Taxonomy" id="631362"/>
    <lineage>
        <taxon>Bacteria</taxon>
        <taxon>Pseudomonadati</taxon>
        <taxon>Pseudomonadota</taxon>
        <taxon>Gammaproteobacteria</taxon>
        <taxon>Chromatiales</taxon>
        <taxon>Chromatiaceae</taxon>
        <taxon>Thiorhodovibrio</taxon>
    </lineage>
</organism>
<dbReference type="SUPFAM" id="SSF52833">
    <property type="entry name" value="Thioredoxin-like"/>
    <property type="match status" value="1"/>
</dbReference>
<protein>
    <submittedName>
        <fullName evidence="4">Nitrogenase-associated protein</fullName>
    </submittedName>
</protein>
<dbReference type="Pfam" id="PF03960">
    <property type="entry name" value="ArsC"/>
    <property type="match status" value="1"/>
</dbReference>
<accession>H8Z607</accession>
<gene>
    <name evidence="4" type="ORF">Thi970DRAFT_04311</name>
</gene>
<dbReference type="AlphaFoldDB" id="H8Z607"/>
<dbReference type="EMBL" id="JH603170">
    <property type="protein sequence ID" value="EIC20657.1"/>
    <property type="molecule type" value="Genomic_DNA"/>
</dbReference>
<dbReference type="NCBIfam" id="TIGR01616">
    <property type="entry name" value="nitro_assoc"/>
    <property type="match status" value="1"/>
</dbReference>
<dbReference type="InterPro" id="IPR036249">
    <property type="entry name" value="Thioredoxin-like_sf"/>
</dbReference>
<comment type="similarity">
    <text evidence="1 2">Belongs to the ArsC family.</text>
</comment>
<evidence type="ECO:0000256" key="3">
    <source>
        <dbReference type="SAM" id="MobiDB-lite"/>
    </source>
</evidence>
<dbReference type="eggNOG" id="COG1393">
    <property type="taxonomic scope" value="Bacteria"/>
</dbReference>
<dbReference type="Gene3D" id="3.40.30.10">
    <property type="entry name" value="Glutaredoxin"/>
    <property type="match status" value="1"/>
</dbReference>
<reference evidence="5" key="1">
    <citation type="submission" date="2011-06" db="EMBL/GenBank/DDBJ databases">
        <authorList>
            <consortium name="US DOE Joint Genome Institute (JGI-PGF)"/>
            <person name="Lucas S."/>
            <person name="Han J."/>
            <person name="Lapidus A."/>
            <person name="Cheng J.-F."/>
            <person name="Goodwin L."/>
            <person name="Pitluck S."/>
            <person name="Peters L."/>
            <person name="Land M.L."/>
            <person name="Hauser L."/>
            <person name="Vogl K."/>
            <person name="Liu Z."/>
            <person name="Overmann J."/>
            <person name="Frigaard N.-U."/>
            <person name="Bryant D.A."/>
            <person name="Woyke T.J."/>
        </authorList>
    </citation>
    <scope>NUCLEOTIDE SEQUENCE [LARGE SCALE GENOMIC DNA]</scope>
    <source>
        <strain evidence="5">970</strain>
    </source>
</reference>
<name>H8Z607_9GAMM</name>
<dbReference type="HOGENOM" id="CLU_133290_0_0_6"/>
<sequence length="146" mass="15893">MSNTVIFYEKPGCISNGKQKALLRSLGHDLSVHNLLAERWTPERLRPFFGDLPVRDWFNPTAPRIKAGEVKPDALDETTALALMLDDPLLIRRPLIASDFGCGCGFASGPLLAALGVHLQPEQDFQSCSQTGDDPKCDIPTGSDST</sequence>
<evidence type="ECO:0000256" key="2">
    <source>
        <dbReference type="PROSITE-ProRule" id="PRU01282"/>
    </source>
</evidence>
<evidence type="ECO:0000313" key="4">
    <source>
        <dbReference type="EMBL" id="EIC20657.1"/>
    </source>
</evidence>